<keyword evidence="5" id="KW-0539">Nucleus</keyword>
<proteinExistence type="predicted"/>
<dbReference type="PANTHER" id="PTHR46174:SF1">
    <property type="entry name" value="CXXC-TYPE ZINC FINGER PROTEIN 1"/>
    <property type="match status" value="1"/>
</dbReference>
<comment type="subcellular location">
    <subcellularLocation>
        <location evidence="1">Nucleus</location>
    </subcellularLocation>
</comment>
<feature type="compositionally biased region" description="Low complexity" evidence="7">
    <location>
        <begin position="426"/>
        <end position="452"/>
    </location>
</feature>
<evidence type="ECO:0000256" key="3">
    <source>
        <dbReference type="ARBA" id="ARBA00022771"/>
    </source>
</evidence>
<name>A0A2I1DEN1_ASPC2</name>
<protein>
    <recommendedName>
        <fullName evidence="8">PHD-type domain-containing protein</fullName>
    </recommendedName>
</protein>
<dbReference type="SMART" id="SM00249">
    <property type="entry name" value="PHD"/>
    <property type="match status" value="1"/>
</dbReference>
<dbReference type="InterPro" id="IPR013083">
    <property type="entry name" value="Znf_RING/FYVE/PHD"/>
</dbReference>
<evidence type="ECO:0000256" key="5">
    <source>
        <dbReference type="ARBA" id="ARBA00023242"/>
    </source>
</evidence>
<dbReference type="InterPro" id="IPR001965">
    <property type="entry name" value="Znf_PHD"/>
</dbReference>
<feature type="compositionally biased region" description="Polar residues" evidence="7">
    <location>
        <begin position="595"/>
        <end position="609"/>
    </location>
</feature>
<feature type="region of interest" description="Disordered" evidence="7">
    <location>
        <begin position="593"/>
        <end position="619"/>
    </location>
</feature>
<dbReference type="VEuPathDB" id="FungiDB:P168DRAFT_262658"/>
<feature type="region of interest" description="Disordered" evidence="7">
    <location>
        <begin position="304"/>
        <end position="478"/>
    </location>
</feature>
<dbReference type="PANTHER" id="PTHR46174">
    <property type="entry name" value="CXXC-TYPE ZINC FINGER PROTEIN 1"/>
    <property type="match status" value="1"/>
</dbReference>
<evidence type="ECO:0000256" key="1">
    <source>
        <dbReference type="ARBA" id="ARBA00004123"/>
    </source>
</evidence>
<evidence type="ECO:0000256" key="2">
    <source>
        <dbReference type="ARBA" id="ARBA00022723"/>
    </source>
</evidence>
<comment type="caution">
    <text evidence="9">The sequence shown here is derived from an EMBL/GenBank/DDBJ whole genome shotgun (WGS) entry which is preliminary data.</text>
</comment>
<evidence type="ECO:0000313" key="9">
    <source>
        <dbReference type="EMBL" id="PKY08324.1"/>
    </source>
</evidence>
<dbReference type="EMBL" id="MSFM01000001">
    <property type="protein sequence ID" value="PKY08324.1"/>
    <property type="molecule type" value="Genomic_DNA"/>
</dbReference>
<feature type="domain" description="PHD-type" evidence="8">
    <location>
        <begin position="481"/>
        <end position="532"/>
    </location>
</feature>
<organism evidence="9 10">
    <name type="scientific">Aspergillus campestris (strain IBT 28561)</name>
    <dbReference type="NCBI Taxonomy" id="1392248"/>
    <lineage>
        <taxon>Eukaryota</taxon>
        <taxon>Fungi</taxon>
        <taxon>Dikarya</taxon>
        <taxon>Ascomycota</taxon>
        <taxon>Pezizomycotina</taxon>
        <taxon>Eurotiomycetes</taxon>
        <taxon>Eurotiomycetidae</taxon>
        <taxon>Eurotiales</taxon>
        <taxon>Aspergillaceae</taxon>
        <taxon>Aspergillus</taxon>
        <taxon>Aspergillus subgen. Circumdati</taxon>
    </lineage>
</organism>
<dbReference type="Gene3D" id="3.30.40.10">
    <property type="entry name" value="Zinc/RING finger domain, C3HC4 (zinc finger)"/>
    <property type="match status" value="1"/>
</dbReference>
<feature type="compositionally biased region" description="Basic and acidic residues" evidence="7">
    <location>
        <begin position="663"/>
        <end position="672"/>
    </location>
</feature>
<keyword evidence="3 6" id="KW-0863">Zinc-finger</keyword>
<dbReference type="SUPFAM" id="SSF57903">
    <property type="entry name" value="FYVE/PHD zinc finger"/>
    <property type="match status" value="1"/>
</dbReference>
<evidence type="ECO:0000256" key="6">
    <source>
        <dbReference type="PROSITE-ProRule" id="PRU00146"/>
    </source>
</evidence>
<evidence type="ECO:0000256" key="4">
    <source>
        <dbReference type="ARBA" id="ARBA00022833"/>
    </source>
</evidence>
<reference evidence="9" key="1">
    <citation type="submission" date="2016-12" db="EMBL/GenBank/DDBJ databases">
        <title>The genomes of Aspergillus section Nigri reveals drivers in fungal speciation.</title>
        <authorList>
            <consortium name="DOE Joint Genome Institute"/>
            <person name="Vesth T.C."/>
            <person name="Nybo J."/>
            <person name="Theobald S."/>
            <person name="Brandl J."/>
            <person name="Frisvad J.C."/>
            <person name="Nielsen K.F."/>
            <person name="Lyhne E.K."/>
            <person name="Kogle M.E."/>
            <person name="Kuo A."/>
            <person name="Riley R."/>
            <person name="Clum A."/>
            <person name="Nolan M."/>
            <person name="Lipzen A."/>
            <person name="Salamov A."/>
            <person name="Henrissat B."/>
            <person name="Wiebenga A."/>
            <person name="De vries R.P."/>
            <person name="Grigoriev I.V."/>
            <person name="Mortensen U.H."/>
            <person name="Andersen M.R."/>
            <person name="Baker S.E."/>
        </authorList>
    </citation>
    <scope>NUCLEOTIDE SEQUENCE</scope>
    <source>
        <strain evidence="9">IBT 28561</strain>
    </source>
</reference>
<feature type="compositionally biased region" description="Basic residues" evidence="7">
    <location>
        <begin position="402"/>
        <end position="413"/>
    </location>
</feature>
<dbReference type="Pfam" id="PF00628">
    <property type="entry name" value="PHD"/>
    <property type="match status" value="1"/>
</dbReference>
<evidence type="ECO:0000259" key="8">
    <source>
        <dbReference type="PROSITE" id="PS50016"/>
    </source>
</evidence>
<dbReference type="InterPro" id="IPR019786">
    <property type="entry name" value="Zinc_finger_PHD-type_CS"/>
</dbReference>
<dbReference type="Proteomes" id="UP000234254">
    <property type="component" value="Unassembled WGS sequence"/>
</dbReference>
<dbReference type="AlphaFoldDB" id="A0A2I1DEN1"/>
<dbReference type="InterPro" id="IPR011011">
    <property type="entry name" value="Znf_FYVE_PHD"/>
</dbReference>
<gene>
    <name evidence="9" type="ORF">P168DRAFT_262658</name>
</gene>
<evidence type="ECO:0000313" key="10">
    <source>
        <dbReference type="Proteomes" id="UP000234254"/>
    </source>
</evidence>
<dbReference type="PROSITE" id="PS50016">
    <property type="entry name" value="ZF_PHD_2"/>
    <property type="match status" value="1"/>
</dbReference>
<dbReference type="GO" id="GO:0045893">
    <property type="term" value="P:positive regulation of DNA-templated transcription"/>
    <property type="evidence" value="ECO:0007669"/>
    <property type="project" value="TreeGrafter"/>
</dbReference>
<dbReference type="GO" id="GO:0048188">
    <property type="term" value="C:Set1C/COMPASS complex"/>
    <property type="evidence" value="ECO:0007669"/>
    <property type="project" value="InterPro"/>
</dbReference>
<feature type="region of interest" description="Disordered" evidence="7">
    <location>
        <begin position="779"/>
        <end position="807"/>
    </location>
</feature>
<dbReference type="SUPFAM" id="SSF56112">
    <property type="entry name" value="Protein kinase-like (PK-like)"/>
    <property type="match status" value="1"/>
</dbReference>
<dbReference type="GeneID" id="36542282"/>
<feature type="region of interest" description="Disordered" evidence="7">
    <location>
        <begin position="650"/>
        <end position="672"/>
    </location>
</feature>
<dbReference type="InterPro" id="IPR011009">
    <property type="entry name" value="Kinase-like_dom_sf"/>
</dbReference>
<dbReference type="InterPro" id="IPR019787">
    <property type="entry name" value="Znf_PHD-finger"/>
</dbReference>
<evidence type="ECO:0000256" key="7">
    <source>
        <dbReference type="SAM" id="MobiDB-lite"/>
    </source>
</evidence>
<dbReference type="OrthoDB" id="436852at2759"/>
<sequence length="872" mass="96322">MAGDTDAPANGTTANGPKHDRKTTINPYETDPEIIPKDDPFLARSALYGRYMARDSDFRPRHDRWHEADSEANSYWQEVVKTSCTPENSLNIPGEREAFAAGSIVIRVDSEVVTDEAATMFSCANANELSAARKAEDVLRDMDVTVPVVYYCGTVDGKNVTVESRLPGVSLDVAWGYLTVDQVDMLKDQCRRVLERLGGVETAPEPSYVCRGLNSHIPPGISASEKDILFKEPQEDESLCFVHNCMARSNIIVNDDRIVGLLDWRNSGFFGLQRASKVHRQFRGEHEDGDSTWADIYEGVSCSRGGDEATGDRSVTAARVKSEPSQMNLDKVPLDENDEVKNELPQLDGSDLPEEHPTSKKIAGLRQGSASRASSSDRSSPPVSVKPGSSVRKSTTGATKKGTGRKSTGKKRKLDADEESVDSRRSNTPSSTRTSKAPASKKPGPASLASSPAPEPPKKKGRRKSTKKSVEDDEDSDEDGGVFCICRKPDNHTWMIGCDGGCEDWFHGRCVNIDPRDAELIDKYICPNCHENGKGRTAWKPMCRLTECRKPARYLEKHRSKYCSDEHGREFMRQKAAYLNLDFDTGFQRRIPTAVNGSATPNGVATNGRPSGEADDLGSRGGVLTAADLKAVATGVSSVREFRKLGARIVSPPPDEVEEDAETGTKTKREKKLGLDADVDGLSYSPDEASKLDELRQKRADLLHRQQMLETRNTFLGLVRQRSKSVLERLKQSDPKGGWKDICGFDSRLAWSDEEFDEWRLSELGFKALVDGTPEALASSYPDEAADQDGDVHMNGTKPDDNDLSSATRGVCTKKRCERHKQWVKVHQQELLFEEETLSQDLAKCEKEAQNVVERAVLRMWAEKDNAQVGGQ</sequence>
<keyword evidence="2" id="KW-0479">Metal-binding</keyword>
<keyword evidence="4" id="KW-0862">Zinc</keyword>
<keyword evidence="10" id="KW-1185">Reference proteome</keyword>
<dbReference type="RefSeq" id="XP_024696918.1">
    <property type="nucleotide sequence ID" value="XM_024834758.1"/>
</dbReference>
<dbReference type="GO" id="GO:0008270">
    <property type="term" value="F:zinc ion binding"/>
    <property type="evidence" value="ECO:0007669"/>
    <property type="project" value="UniProtKB-KW"/>
</dbReference>
<dbReference type="PROSITE" id="PS01359">
    <property type="entry name" value="ZF_PHD_1"/>
    <property type="match status" value="1"/>
</dbReference>
<feature type="region of interest" description="Disordered" evidence="7">
    <location>
        <begin position="1"/>
        <end position="33"/>
    </location>
</feature>
<dbReference type="InterPro" id="IPR037869">
    <property type="entry name" value="Spp1/CFP1"/>
</dbReference>
<accession>A0A2I1DEN1</accession>
<feature type="compositionally biased region" description="Low complexity" evidence="7">
    <location>
        <begin position="369"/>
        <end position="401"/>
    </location>
</feature>